<comment type="caution">
    <text evidence="12">The sequence shown here is derived from an EMBL/GenBank/DDBJ whole genome shotgun (WGS) entry which is preliminary data.</text>
</comment>
<evidence type="ECO:0000256" key="9">
    <source>
        <dbReference type="ARBA" id="ARBA00023134"/>
    </source>
</evidence>
<comment type="subunit">
    <text evidence="2 10">Homodimer.</text>
</comment>
<evidence type="ECO:0000256" key="3">
    <source>
        <dbReference type="ARBA" id="ARBA00022490"/>
    </source>
</evidence>
<dbReference type="GO" id="GO:0005737">
    <property type="term" value="C:cytoplasm"/>
    <property type="evidence" value="ECO:0007669"/>
    <property type="project" value="UniProtKB-SubCell"/>
</dbReference>
<dbReference type="PROSITE" id="PS00513">
    <property type="entry name" value="ADENYLOSUCCIN_SYN_2"/>
    <property type="match status" value="1"/>
</dbReference>
<comment type="cofactor">
    <cofactor evidence="10">
        <name>Mg(2+)</name>
        <dbReference type="ChEBI" id="CHEBI:18420"/>
    </cofactor>
    <text evidence="10">Binds 1 Mg(2+) ion per subunit.</text>
</comment>
<comment type="similarity">
    <text evidence="10">Belongs to the adenylosuccinate synthetase family.</text>
</comment>
<dbReference type="Gene3D" id="1.10.300.10">
    <property type="entry name" value="Adenylosuccinate Synthetase, subunit A, domain 2"/>
    <property type="match status" value="1"/>
</dbReference>
<keyword evidence="5 10" id="KW-0479">Metal-binding</keyword>
<feature type="binding site" evidence="10">
    <location>
        <begin position="10"/>
        <end position="16"/>
    </location>
    <ligand>
        <name>GTP</name>
        <dbReference type="ChEBI" id="CHEBI:37565"/>
    </ligand>
</feature>
<protein>
    <recommendedName>
        <fullName evidence="10">Adenylosuccinate synthetase</fullName>
        <shortName evidence="10">AMPSase</shortName>
        <shortName evidence="10">AdSS</shortName>
        <ecNumber evidence="10">6.3.4.4</ecNumber>
    </recommendedName>
    <alternativeName>
        <fullName evidence="10">IMP--aspartate ligase</fullName>
    </alternativeName>
</protein>
<dbReference type="NCBIfam" id="TIGR00184">
    <property type="entry name" value="purA"/>
    <property type="match status" value="1"/>
</dbReference>
<feature type="binding site" evidence="10">
    <location>
        <begin position="296"/>
        <end position="302"/>
    </location>
    <ligand>
        <name>substrate</name>
    </ligand>
</feature>
<dbReference type="InterPro" id="IPR042110">
    <property type="entry name" value="Adenylosuccinate_synth_dom2"/>
</dbReference>
<dbReference type="PANTHER" id="PTHR11846">
    <property type="entry name" value="ADENYLOSUCCINATE SYNTHETASE"/>
    <property type="match status" value="1"/>
</dbReference>
<dbReference type="Pfam" id="PF00709">
    <property type="entry name" value="Adenylsucc_synt"/>
    <property type="match status" value="1"/>
</dbReference>
<organism evidence="12 13">
    <name type="scientific">Alectoria fallacina</name>
    <dbReference type="NCBI Taxonomy" id="1903189"/>
    <lineage>
        <taxon>Eukaryota</taxon>
        <taxon>Fungi</taxon>
        <taxon>Dikarya</taxon>
        <taxon>Ascomycota</taxon>
        <taxon>Pezizomycotina</taxon>
        <taxon>Lecanoromycetes</taxon>
        <taxon>OSLEUM clade</taxon>
        <taxon>Lecanoromycetidae</taxon>
        <taxon>Lecanorales</taxon>
        <taxon>Lecanorineae</taxon>
        <taxon>Parmeliaceae</taxon>
        <taxon>Alectoria</taxon>
    </lineage>
</organism>
<dbReference type="Proteomes" id="UP000664203">
    <property type="component" value="Unassembled WGS sequence"/>
</dbReference>
<dbReference type="InterPro" id="IPR042109">
    <property type="entry name" value="Adenylosuccinate_synth_dom1"/>
</dbReference>
<comment type="function">
    <text evidence="10">Plays an important role in the de novo pathway and in the salvage pathway of purine nucleotide biosynthesis. Catalyzes the first commited step in the biosynthesis of AMP from IMP.</text>
</comment>
<dbReference type="NCBIfam" id="NF002223">
    <property type="entry name" value="PRK01117.1"/>
    <property type="match status" value="1"/>
</dbReference>
<evidence type="ECO:0000256" key="8">
    <source>
        <dbReference type="ARBA" id="ARBA00022842"/>
    </source>
</evidence>
<feature type="binding site" evidence="10">
    <location>
        <position position="300"/>
    </location>
    <ligand>
        <name>IMP</name>
        <dbReference type="ChEBI" id="CHEBI:58053"/>
    </ligand>
</feature>
<evidence type="ECO:0000256" key="2">
    <source>
        <dbReference type="ARBA" id="ARBA00011738"/>
    </source>
</evidence>
<feature type="binding site" evidence="10">
    <location>
        <begin position="409"/>
        <end position="411"/>
    </location>
    <ligand>
        <name>GTP</name>
        <dbReference type="ChEBI" id="CHEBI:37565"/>
    </ligand>
</feature>
<evidence type="ECO:0000256" key="10">
    <source>
        <dbReference type="HAMAP-Rule" id="MF_03125"/>
    </source>
</evidence>
<comment type="subcellular location">
    <subcellularLocation>
        <location evidence="10">Cytoplasm</location>
    </subcellularLocation>
</comment>
<comment type="catalytic activity">
    <reaction evidence="10">
        <text>IMP + L-aspartate + GTP = N(6)-(1,2-dicarboxyethyl)-AMP + GDP + phosphate + 2 H(+)</text>
        <dbReference type="Rhea" id="RHEA:15753"/>
        <dbReference type="ChEBI" id="CHEBI:15378"/>
        <dbReference type="ChEBI" id="CHEBI:29991"/>
        <dbReference type="ChEBI" id="CHEBI:37565"/>
        <dbReference type="ChEBI" id="CHEBI:43474"/>
        <dbReference type="ChEBI" id="CHEBI:57567"/>
        <dbReference type="ChEBI" id="CHEBI:58053"/>
        <dbReference type="ChEBI" id="CHEBI:58189"/>
        <dbReference type="EC" id="6.3.4.4"/>
    </reaction>
</comment>
<dbReference type="HAMAP" id="MF_00011">
    <property type="entry name" value="Adenylosucc_synth"/>
    <property type="match status" value="1"/>
</dbReference>
<dbReference type="SUPFAM" id="SSF52540">
    <property type="entry name" value="P-loop containing nucleoside triphosphate hydrolases"/>
    <property type="match status" value="1"/>
</dbReference>
<keyword evidence="6 10" id="KW-0547">Nucleotide-binding</keyword>
<dbReference type="InterPro" id="IPR042111">
    <property type="entry name" value="Adenylosuccinate_synth_dom3"/>
</dbReference>
<dbReference type="InterPro" id="IPR027417">
    <property type="entry name" value="P-loop_NTPase"/>
</dbReference>
<feature type="active site" description="Proton donor" evidence="10">
    <location>
        <position position="41"/>
    </location>
</feature>
<dbReference type="InterPro" id="IPR001114">
    <property type="entry name" value="Adenylosuccinate_synthetase"/>
</dbReference>
<feature type="binding site" evidence="10">
    <location>
        <position position="130"/>
    </location>
    <ligand>
        <name>IMP</name>
        <dbReference type="ChEBI" id="CHEBI:58053"/>
    </ligand>
</feature>
<dbReference type="EC" id="6.3.4.4" evidence="10"/>
<keyword evidence="8 10" id="KW-0460">Magnesium</keyword>
<feature type="binding site" evidence="10">
    <location>
        <begin position="11"/>
        <end position="14"/>
    </location>
    <ligand>
        <name>IMP</name>
        <dbReference type="ChEBI" id="CHEBI:58053"/>
    </ligand>
</feature>
<keyword evidence="4 10" id="KW-0436">Ligase</keyword>
<feature type="active site" description="Proton acceptor" evidence="10">
    <location>
        <position position="11"/>
    </location>
</feature>
<dbReference type="UniPathway" id="UPA00075">
    <property type="reaction ID" value="UER00335"/>
</dbReference>
<evidence type="ECO:0000256" key="1">
    <source>
        <dbReference type="ARBA" id="ARBA00003779"/>
    </source>
</evidence>
<dbReference type="CDD" id="cd03108">
    <property type="entry name" value="AdSS"/>
    <property type="match status" value="1"/>
</dbReference>
<evidence type="ECO:0000256" key="7">
    <source>
        <dbReference type="ARBA" id="ARBA00022755"/>
    </source>
</evidence>
<dbReference type="FunFam" id="1.10.300.10:FF:000001">
    <property type="entry name" value="Adenylosuccinate synthetase"/>
    <property type="match status" value="1"/>
</dbReference>
<dbReference type="GO" id="GO:0044208">
    <property type="term" value="P:'de novo' AMP biosynthetic process"/>
    <property type="evidence" value="ECO:0007669"/>
    <property type="project" value="UniProtKB-UniRule"/>
</dbReference>
<dbReference type="Gene3D" id="3.90.170.10">
    <property type="entry name" value="Adenylosuccinate Synthetase, subunit A, domain 3"/>
    <property type="match status" value="1"/>
</dbReference>
<dbReference type="GO" id="GO:0000287">
    <property type="term" value="F:magnesium ion binding"/>
    <property type="evidence" value="ECO:0007669"/>
    <property type="project" value="UniProtKB-UniRule"/>
</dbReference>
<keyword evidence="3 10" id="KW-0963">Cytoplasm</keyword>
<dbReference type="PANTHER" id="PTHR11846:SF0">
    <property type="entry name" value="ADENYLOSUCCINATE SYNTHETASE"/>
    <property type="match status" value="1"/>
</dbReference>
<gene>
    <name evidence="12" type="ORF">ALECFALPRED_007751</name>
</gene>
<dbReference type="Gene3D" id="3.40.440.10">
    <property type="entry name" value="Adenylosuccinate Synthetase, subunit A, domain 1"/>
    <property type="match status" value="1"/>
</dbReference>
<evidence type="ECO:0000256" key="5">
    <source>
        <dbReference type="ARBA" id="ARBA00022723"/>
    </source>
</evidence>
<evidence type="ECO:0000256" key="6">
    <source>
        <dbReference type="ARBA" id="ARBA00022741"/>
    </source>
</evidence>
<feature type="binding site" evidence="10">
    <location>
        <position position="11"/>
    </location>
    <ligand>
        <name>Mg(2+)</name>
        <dbReference type="ChEBI" id="CHEBI:18420"/>
    </ligand>
</feature>
<dbReference type="GO" id="GO:0046040">
    <property type="term" value="P:IMP metabolic process"/>
    <property type="evidence" value="ECO:0007669"/>
    <property type="project" value="TreeGrafter"/>
</dbReference>
<accession>A0A8H3J0Y4</accession>
<comment type="pathway">
    <text evidence="10">Purine metabolism; AMP biosynthesis via de novo pathway; AMP from IMP: step 1/2.</text>
</comment>
<keyword evidence="7 10" id="KW-0658">Purine biosynthesis</keyword>
<name>A0A8H3J0Y4_9LECA</name>
<dbReference type="EMBL" id="CAJPDR010000519">
    <property type="protein sequence ID" value="CAF9938633.1"/>
    <property type="molecule type" value="Genomic_DNA"/>
</dbReference>
<keyword evidence="13" id="KW-1185">Reference proteome</keyword>
<evidence type="ECO:0000256" key="4">
    <source>
        <dbReference type="ARBA" id="ARBA00022598"/>
    </source>
</evidence>
<proteinExistence type="inferred from homology"/>
<feature type="binding site" evidence="10">
    <location>
        <begin position="40"/>
        <end position="42"/>
    </location>
    <ligand>
        <name>GTP</name>
        <dbReference type="ChEBI" id="CHEBI:37565"/>
    </ligand>
</feature>
<evidence type="ECO:0000313" key="12">
    <source>
        <dbReference type="EMBL" id="CAF9938633.1"/>
    </source>
</evidence>
<evidence type="ECO:0000313" key="13">
    <source>
        <dbReference type="Proteomes" id="UP000664203"/>
    </source>
</evidence>
<keyword evidence="9 10" id="KW-0342">GTP-binding</keyword>
<comment type="function">
    <text evidence="1">Plays an important role in the de novo pathway and in the salvage pathway of purine nucleotide biosynthesis. Catalyzes the first committed step in the biosynthesis of AMP from IMP.</text>
</comment>
<dbReference type="InterPro" id="IPR033128">
    <property type="entry name" value="Adenylosuccin_syn_Lys_AS"/>
</dbReference>
<dbReference type="AlphaFoldDB" id="A0A8H3J0Y4"/>
<dbReference type="OrthoDB" id="10265645at2759"/>
<dbReference type="FunFam" id="3.90.170.10:FF:000001">
    <property type="entry name" value="Adenylosuccinate synthetase"/>
    <property type="match status" value="1"/>
</dbReference>
<dbReference type="GO" id="GO:0004019">
    <property type="term" value="F:adenylosuccinate synthase activity"/>
    <property type="evidence" value="ECO:0007669"/>
    <property type="project" value="UniProtKB-UniRule"/>
</dbReference>
<feature type="binding site" evidence="10">
    <location>
        <position position="144"/>
    </location>
    <ligand>
        <name>IMP</name>
        <dbReference type="ChEBI" id="CHEBI:58053"/>
        <note>ligand shared between dimeric partners</note>
    </ligand>
</feature>
<feature type="active site" evidence="11">
    <location>
        <position position="141"/>
    </location>
</feature>
<feature type="binding site" evidence="10">
    <location>
        <position position="302"/>
    </location>
    <ligand>
        <name>GTP</name>
        <dbReference type="ChEBI" id="CHEBI:37565"/>
    </ligand>
</feature>
<feature type="binding site" evidence="10">
    <location>
        <begin position="328"/>
        <end position="330"/>
    </location>
    <ligand>
        <name>GTP</name>
        <dbReference type="ChEBI" id="CHEBI:37565"/>
    </ligand>
</feature>
<sequence>MDIVLGAQYGDEGKGKLTDHLLATNSFDVCARAQGGHNAGHSVKTGGKSYSLHLLPSGIVNPRLDNLLGSSVVFNIEAFFEELAQLESQGVPRVHERIHVSSRCHLNLALHAAVDGLSEEELGNNSIGTTRKGIGPAYSCKASRDGLRVVDIYHESFERRLRLLAYGYTKRYGTLLKYSVEDEIQRFNYYKERLHPYIVDAVDYMRAVRESKRSMLVEASQALMLDLDFGSYPWVTSTSCSLQGCMQGLGISPFEVRNVVGVVKCYMTRVGSGPFFTEQHGDVGTKLQEIGGEIGVSTGRKRRCGWLDLVILKYSAAINHYTSINLTKLDVLDSFPVIRVATAYITPEGKTLMSLPADLSLDYTVHYRDFEGWQQSTSGVRTWSELPLKARQYVEYIEKSIGTKIAHIGTGQDREDMIIRQ</sequence>
<feature type="binding site" evidence="10">
    <location>
        <position position="221"/>
    </location>
    <ligand>
        <name>IMP</name>
        <dbReference type="ChEBI" id="CHEBI:58053"/>
    </ligand>
</feature>
<evidence type="ECO:0000256" key="11">
    <source>
        <dbReference type="PROSITE-ProRule" id="PRU10134"/>
    </source>
</evidence>
<reference evidence="12" key="1">
    <citation type="submission" date="2021-03" db="EMBL/GenBank/DDBJ databases">
        <authorList>
            <person name="Tagirdzhanova G."/>
        </authorList>
    </citation>
    <scope>NUCLEOTIDE SEQUENCE</scope>
</reference>
<dbReference type="GO" id="GO:0005525">
    <property type="term" value="F:GTP binding"/>
    <property type="evidence" value="ECO:0007669"/>
    <property type="project" value="UniProtKB-UniRule"/>
</dbReference>
<feature type="binding site" evidence="10">
    <location>
        <position position="236"/>
    </location>
    <ligand>
        <name>IMP</name>
        <dbReference type="ChEBI" id="CHEBI:58053"/>
    </ligand>
</feature>
<feature type="binding site" evidence="10">
    <location>
        <position position="40"/>
    </location>
    <ligand>
        <name>Mg(2+)</name>
        <dbReference type="ChEBI" id="CHEBI:18420"/>
    </ligand>
</feature>
<dbReference type="SMART" id="SM00788">
    <property type="entry name" value="Adenylsucc_synt"/>
    <property type="match status" value="1"/>
</dbReference>
<feature type="binding site" evidence="10">
    <location>
        <begin position="38"/>
        <end position="41"/>
    </location>
    <ligand>
        <name>IMP</name>
        <dbReference type="ChEBI" id="CHEBI:58053"/>
    </ligand>
</feature>